<protein>
    <recommendedName>
        <fullName evidence="3">Nif11 domain-containing protein</fullName>
    </recommendedName>
</protein>
<gene>
    <name evidence="1" type="ORF">H8702_08120</name>
</gene>
<evidence type="ECO:0000313" key="1">
    <source>
        <dbReference type="EMBL" id="MBC8611082.1"/>
    </source>
</evidence>
<dbReference type="EMBL" id="JACRTL010000004">
    <property type="protein sequence ID" value="MBC8611082.1"/>
    <property type="molecule type" value="Genomic_DNA"/>
</dbReference>
<dbReference type="AlphaFoldDB" id="A0A8J6TZB3"/>
<name>A0A8J6TZB3_9FIRM</name>
<dbReference type="OrthoDB" id="1771041at2"/>
<evidence type="ECO:0000313" key="2">
    <source>
        <dbReference type="Proteomes" id="UP000632659"/>
    </source>
</evidence>
<accession>A0A8J6TZB3</accession>
<keyword evidence="2" id="KW-1185">Reference proteome</keyword>
<reference evidence="1" key="1">
    <citation type="submission" date="2020-08" db="EMBL/GenBank/DDBJ databases">
        <title>Genome public.</title>
        <authorList>
            <person name="Liu C."/>
            <person name="Sun Q."/>
        </authorList>
    </citation>
    <scope>NUCLEOTIDE SEQUENCE</scope>
    <source>
        <strain evidence="1">NSJ-15</strain>
    </source>
</reference>
<dbReference type="Proteomes" id="UP000632659">
    <property type="component" value="Unassembled WGS sequence"/>
</dbReference>
<organism evidence="1 2">
    <name type="scientific">Massiliimalia timonensis</name>
    <dbReference type="NCBI Taxonomy" id="1987501"/>
    <lineage>
        <taxon>Bacteria</taxon>
        <taxon>Bacillati</taxon>
        <taxon>Bacillota</taxon>
        <taxon>Clostridia</taxon>
        <taxon>Eubacteriales</taxon>
        <taxon>Oscillospiraceae</taxon>
        <taxon>Massiliimalia</taxon>
    </lineage>
</organism>
<evidence type="ECO:0008006" key="3">
    <source>
        <dbReference type="Google" id="ProtNLM"/>
    </source>
</evidence>
<comment type="caution">
    <text evidence="1">The sequence shown here is derived from an EMBL/GenBank/DDBJ whole genome shotgun (WGS) entry which is preliminary data.</text>
</comment>
<proteinExistence type="predicted"/>
<sequence>MDVNGILEQLLQRARTDCRLRQELLSTRHAEEPMTALCETASRYGFHLTPGEMLAAGEEYCSNLHKSVNGGATYPLEGWDDLYELFFAALALME</sequence>
<dbReference type="RefSeq" id="WP_093988752.1">
    <property type="nucleotide sequence ID" value="NZ_FYDD01000003.1"/>
</dbReference>